<accession>A0A1I7BTW1</accession>
<dbReference type="EMBL" id="FPBH01000005">
    <property type="protein sequence ID" value="SFT90635.1"/>
    <property type="molecule type" value="Genomic_DNA"/>
</dbReference>
<dbReference type="OrthoDB" id="9805749at2"/>
<feature type="transmembrane region" description="Helical" evidence="8">
    <location>
        <begin position="104"/>
        <end position="124"/>
    </location>
</feature>
<organism evidence="9 10">
    <name type="scientific">Paraburkholderia aspalathi</name>
    <dbReference type="NCBI Taxonomy" id="1324617"/>
    <lineage>
        <taxon>Bacteria</taxon>
        <taxon>Pseudomonadati</taxon>
        <taxon>Pseudomonadota</taxon>
        <taxon>Betaproteobacteria</taxon>
        <taxon>Burkholderiales</taxon>
        <taxon>Burkholderiaceae</taxon>
        <taxon>Paraburkholderia</taxon>
    </lineage>
</organism>
<reference evidence="9 10" key="1">
    <citation type="submission" date="2016-10" db="EMBL/GenBank/DDBJ databases">
        <authorList>
            <person name="de Groot N.N."/>
        </authorList>
    </citation>
    <scope>NUCLEOTIDE SEQUENCE [LARGE SCALE GENOMIC DNA]</scope>
    <source>
        <strain evidence="9 10">LMG 27731</strain>
    </source>
</reference>
<dbReference type="InterPro" id="IPR006042">
    <property type="entry name" value="Xan_ur_permease"/>
</dbReference>
<feature type="transmembrane region" description="Helical" evidence="8">
    <location>
        <begin position="168"/>
        <end position="189"/>
    </location>
</feature>
<comment type="subcellular location">
    <subcellularLocation>
        <location evidence="1">Cell membrane</location>
        <topology evidence="1">Multi-pass membrane protein</topology>
    </subcellularLocation>
</comment>
<feature type="transmembrane region" description="Helical" evidence="8">
    <location>
        <begin position="378"/>
        <end position="397"/>
    </location>
</feature>
<feature type="transmembrane region" description="Helical" evidence="8">
    <location>
        <begin position="238"/>
        <end position="265"/>
    </location>
</feature>
<dbReference type="NCBIfam" id="TIGR00801">
    <property type="entry name" value="ncs2"/>
    <property type="match status" value="1"/>
</dbReference>
<dbReference type="GO" id="GO:0042907">
    <property type="term" value="F:xanthine transmembrane transporter activity"/>
    <property type="evidence" value="ECO:0007669"/>
    <property type="project" value="TreeGrafter"/>
</dbReference>
<evidence type="ECO:0000256" key="1">
    <source>
        <dbReference type="ARBA" id="ARBA00004651"/>
    </source>
</evidence>
<dbReference type="InterPro" id="IPR017588">
    <property type="entry name" value="UacT-like"/>
</dbReference>
<evidence type="ECO:0000256" key="2">
    <source>
        <dbReference type="ARBA" id="ARBA00008821"/>
    </source>
</evidence>
<feature type="transmembrane region" description="Helical" evidence="8">
    <location>
        <begin position="409"/>
        <end position="429"/>
    </location>
</feature>
<keyword evidence="5 8" id="KW-0812">Transmembrane</keyword>
<keyword evidence="7 8" id="KW-0472">Membrane</keyword>
<evidence type="ECO:0000256" key="6">
    <source>
        <dbReference type="ARBA" id="ARBA00022989"/>
    </source>
</evidence>
<dbReference type="InterPro" id="IPR006043">
    <property type="entry name" value="NCS2"/>
</dbReference>
<keyword evidence="6 8" id="KW-1133">Transmembrane helix</keyword>
<evidence type="ECO:0000256" key="3">
    <source>
        <dbReference type="ARBA" id="ARBA00022448"/>
    </source>
</evidence>
<dbReference type="AlphaFoldDB" id="A0A1I7BTW1"/>
<comment type="similarity">
    <text evidence="2">Belongs to the nucleobase:cation symporter-2 (NCS2) (TC 2.A.40) family.</text>
</comment>
<dbReference type="GeneID" id="77192757"/>
<feature type="transmembrane region" description="Helical" evidence="8">
    <location>
        <begin position="20"/>
        <end position="40"/>
    </location>
</feature>
<gene>
    <name evidence="9" type="ORF">SAMN05192563_1005123</name>
</gene>
<evidence type="ECO:0000256" key="4">
    <source>
        <dbReference type="ARBA" id="ARBA00022475"/>
    </source>
</evidence>
<feature type="transmembrane region" description="Helical" evidence="8">
    <location>
        <begin position="346"/>
        <end position="366"/>
    </location>
</feature>
<feature type="transmembrane region" description="Helical" evidence="8">
    <location>
        <begin position="131"/>
        <end position="156"/>
    </location>
</feature>
<evidence type="ECO:0000313" key="9">
    <source>
        <dbReference type="EMBL" id="SFT90635.1"/>
    </source>
</evidence>
<dbReference type="Pfam" id="PF00860">
    <property type="entry name" value="Xan_ur_permease"/>
    <property type="match status" value="1"/>
</dbReference>
<evidence type="ECO:0000256" key="5">
    <source>
        <dbReference type="ARBA" id="ARBA00022692"/>
    </source>
</evidence>
<feature type="transmembrane region" description="Helical" evidence="8">
    <location>
        <begin position="196"/>
        <end position="218"/>
    </location>
</feature>
<dbReference type="NCBIfam" id="TIGR03173">
    <property type="entry name" value="pbuX"/>
    <property type="match status" value="1"/>
</dbReference>
<name>A0A1I7BTW1_9BURK</name>
<keyword evidence="4" id="KW-1003">Cell membrane</keyword>
<keyword evidence="3" id="KW-0813">Transport</keyword>
<dbReference type="PANTHER" id="PTHR42810">
    <property type="entry name" value="PURINE PERMEASE C1399.01C-RELATED"/>
    <property type="match status" value="1"/>
</dbReference>
<evidence type="ECO:0000313" key="10">
    <source>
        <dbReference type="Proteomes" id="UP000198844"/>
    </source>
</evidence>
<feature type="transmembrane region" description="Helical" evidence="8">
    <location>
        <begin position="286"/>
        <end position="304"/>
    </location>
</feature>
<feature type="transmembrane region" description="Helical" evidence="8">
    <location>
        <begin position="316"/>
        <end position="334"/>
    </location>
</feature>
<sequence length="449" mass="46847">MNTAIHPVDRILPKRQMITLGLQHMLVAYIGAIAVPLIVASALKMSPADTTVLISTALFCSGISTILQTVGVWKFGVRLPILQGVAFSSVGPVIAIGLSPGVGFAGVCGAVIGAGLFTMFAAPLVGRLRRFFPPVVTGCIVTVIGLQLFPVAYQWAGGGEAAQQQFGALPFLSVTLFVALVILAINRFAGPFLRNLSVLIGLIAGGILACSLGMGNFTSVSAAPWFTLPMPFHFGTPVFSLVPVLTMIVVMVVQMVESMGLFVAIGDIVGKDVSEDDVVRGMRANGLASAIAGMFAAFPFIAFMENVGLVILTGVRSRWVVAISGVLMCVVALVPKIGAVVASTPAAALGGAGIAMFGVVVAAGVQTLAKVDFERNRYNVLIVGFTIATALIPVMAPQVFKHMPDWTQPFLHSGVVLACLVSVVLNAVLNGAHEEEKIVEAHSNLVRES</sequence>
<dbReference type="RefSeq" id="WP_093634187.1">
    <property type="nucleotide sequence ID" value="NZ_CAJNBA010000001.1"/>
</dbReference>
<protein>
    <submittedName>
        <fullName evidence="9">Xanthine permease</fullName>
    </submittedName>
</protein>
<evidence type="ECO:0000256" key="7">
    <source>
        <dbReference type="ARBA" id="ARBA00023136"/>
    </source>
</evidence>
<dbReference type="Proteomes" id="UP000198844">
    <property type="component" value="Unassembled WGS sequence"/>
</dbReference>
<dbReference type="GO" id="GO:0005886">
    <property type="term" value="C:plasma membrane"/>
    <property type="evidence" value="ECO:0007669"/>
    <property type="project" value="UniProtKB-SubCell"/>
</dbReference>
<evidence type="ECO:0000256" key="8">
    <source>
        <dbReference type="SAM" id="Phobius"/>
    </source>
</evidence>
<feature type="transmembrane region" description="Helical" evidence="8">
    <location>
        <begin position="52"/>
        <end position="73"/>
    </location>
</feature>
<proteinExistence type="inferred from homology"/>
<dbReference type="NCBIfam" id="NF037981">
    <property type="entry name" value="NCS2_1"/>
    <property type="match status" value="1"/>
</dbReference>
<dbReference type="PANTHER" id="PTHR42810:SF4">
    <property type="entry name" value="URIC ACID TRANSPORTER UACT"/>
    <property type="match status" value="1"/>
</dbReference>